<evidence type="ECO:0000313" key="3">
    <source>
        <dbReference type="Proteomes" id="UP001208690"/>
    </source>
</evidence>
<name>A0ABT3BEN5_9RHOB</name>
<gene>
    <name evidence="2" type="ORF">MUB52_11400</name>
</gene>
<organism evidence="2 3">
    <name type="scientific">Roseobacter sinensis</name>
    <dbReference type="NCBI Taxonomy" id="2931391"/>
    <lineage>
        <taxon>Bacteria</taxon>
        <taxon>Pseudomonadati</taxon>
        <taxon>Pseudomonadota</taxon>
        <taxon>Alphaproteobacteria</taxon>
        <taxon>Rhodobacterales</taxon>
        <taxon>Roseobacteraceae</taxon>
        <taxon>Roseobacter</taxon>
    </lineage>
</organism>
<evidence type="ECO:0000256" key="1">
    <source>
        <dbReference type="SAM" id="SignalP"/>
    </source>
</evidence>
<comment type="caution">
    <text evidence="2">The sequence shown here is derived from an EMBL/GenBank/DDBJ whole genome shotgun (WGS) entry which is preliminary data.</text>
</comment>
<feature type="chain" id="PRO_5046467997" evidence="1">
    <location>
        <begin position="19"/>
        <end position="279"/>
    </location>
</feature>
<accession>A0ABT3BEN5</accession>
<dbReference type="EMBL" id="JALIEB010000006">
    <property type="protein sequence ID" value="MCV3272032.1"/>
    <property type="molecule type" value="Genomic_DNA"/>
</dbReference>
<keyword evidence="3" id="KW-1185">Reference proteome</keyword>
<reference evidence="2 3" key="1">
    <citation type="submission" date="2022-04" db="EMBL/GenBank/DDBJ databases">
        <title>Roseobacter sp. WL0113 is a bacterium isolated from neritic sediment.</title>
        <authorList>
            <person name="Wang L."/>
            <person name="He W."/>
            <person name="Zhang D.-F."/>
        </authorList>
    </citation>
    <scope>NUCLEOTIDE SEQUENCE [LARGE SCALE GENOMIC DNA]</scope>
    <source>
        <strain evidence="2 3">WL0113</strain>
    </source>
</reference>
<protein>
    <submittedName>
        <fullName evidence="2">Uncharacterized protein</fullName>
    </submittedName>
</protein>
<evidence type="ECO:0000313" key="2">
    <source>
        <dbReference type="EMBL" id="MCV3272032.1"/>
    </source>
</evidence>
<proteinExistence type="predicted"/>
<sequence>MKISILLIALCAGLAALASTLLARGDLAAKTQSIFDAAFASKISDEISNPILRVRNGSETFCIQEHSGAAFPPSRIVSDMAEAFELGWTQVLVDDLADCPTDSTTFYVVQGERPDQSELLDVMERIVGSGPPNPDELFPEWALGLSVDLPGSRHRSFTFSTFADDMPQEVARSIMTEELIQSILRASDVETTEIVSLLGEDLRNKDYSQWFHNNPIGLCSVDIVLLELLLGPSTSGLHKMEQMRAHLRTEFDALLAAAATRAQHLSEYRDDRCWVWETT</sequence>
<feature type="signal peptide" evidence="1">
    <location>
        <begin position="1"/>
        <end position="18"/>
    </location>
</feature>
<keyword evidence="1" id="KW-0732">Signal</keyword>
<dbReference type="RefSeq" id="WP_263844356.1">
    <property type="nucleotide sequence ID" value="NZ_JALIEB010000006.1"/>
</dbReference>
<dbReference type="Proteomes" id="UP001208690">
    <property type="component" value="Unassembled WGS sequence"/>
</dbReference>